<dbReference type="Gene3D" id="2.160.10.10">
    <property type="entry name" value="Hexapeptide repeat proteins"/>
    <property type="match status" value="1"/>
</dbReference>
<dbReference type="InterPro" id="IPR057326">
    <property type="entry name" value="KR_dom"/>
</dbReference>
<dbReference type="InterPro" id="IPR016035">
    <property type="entry name" value="Acyl_Trfase/lysoPLipase"/>
</dbReference>
<dbReference type="SUPFAM" id="SSF52151">
    <property type="entry name" value="FabD/lysophospholipase-like"/>
    <property type="match status" value="1"/>
</dbReference>
<evidence type="ECO:0000259" key="19">
    <source>
        <dbReference type="PROSITE" id="PS50075"/>
    </source>
</evidence>
<dbReference type="Pfam" id="PF13602">
    <property type="entry name" value="ADH_zinc_N_2"/>
    <property type="match status" value="1"/>
</dbReference>
<evidence type="ECO:0000259" key="20">
    <source>
        <dbReference type="PROSITE" id="PS52004"/>
    </source>
</evidence>
<dbReference type="InterPro" id="IPR001227">
    <property type="entry name" value="Ac_transferase_dom_sf"/>
</dbReference>
<evidence type="ECO:0000256" key="14">
    <source>
        <dbReference type="ARBA" id="ARBA00023268"/>
    </source>
</evidence>
<dbReference type="SMART" id="SM00827">
    <property type="entry name" value="PKS_AT"/>
    <property type="match status" value="1"/>
</dbReference>
<dbReference type="Pfam" id="PF16197">
    <property type="entry name" value="KAsynt_C_assoc"/>
    <property type="match status" value="1"/>
</dbReference>
<dbReference type="InterPro" id="IPR050091">
    <property type="entry name" value="PKS_NRPS_Biosynth_Enz"/>
</dbReference>
<reference evidence="22 23" key="1">
    <citation type="journal article" date="2024" name="Nat. Commun.">
        <title>Phylogenomics reveals the evolutionary origins of lichenization in chlorophyte algae.</title>
        <authorList>
            <person name="Puginier C."/>
            <person name="Libourel C."/>
            <person name="Otte J."/>
            <person name="Skaloud P."/>
            <person name="Haon M."/>
            <person name="Grisel S."/>
            <person name="Petersen M."/>
            <person name="Berrin J.G."/>
            <person name="Delaux P.M."/>
            <person name="Dal Grande F."/>
            <person name="Keller J."/>
        </authorList>
    </citation>
    <scope>NUCLEOTIDE SEQUENCE [LARGE SCALE GENOMIC DNA]</scope>
    <source>
        <strain evidence="22 23">SAG 216-7</strain>
    </source>
</reference>
<feature type="region of interest" description="C-terminal hotdog fold" evidence="16">
    <location>
        <begin position="1126"/>
        <end position="1275"/>
    </location>
</feature>
<evidence type="ECO:0000256" key="3">
    <source>
        <dbReference type="ARBA" id="ARBA00022450"/>
    </source>
</evidence>
<dbReference type="Pfam" id="PF08659">
    <property type="entry name" value="KR"/>
    <property type="match status" value="1"/>
</dbReference>
<keyword evidence="23" id="KW-1185">Reference proteome</keyword>
<dbReference type="InterPro" id="IPR049552">
    <property type="entry name" value="PKS_DH_N"/>
</dbReference>
<feature type="compositionally biased region" description="Low complexity" evidence="17">
    <location>
        <begin position="2118"/>
        <end position="2129"/>
    </location>
</feature>
<comment type="caution">
    <text evidence="22">The sequence shown here is derived from an EMBL/GenBank/DDBJ whole genome shotgun (WGS) entry which is preliminary data.</text>
</comment>
<dbReference type="Gene3D" id="3.40.366.10">
    <property type="entry name" value="Malonyl-Coenzyme A Acyl Carrier Protein, domain 2"/>
    <property type="match status" value="1"/>
</dbReference>
<dbReference type="InterPro" id="IPR020806">
    <property type="entry name" value="PKS_PP-bd"/>
</dbReference>
<dbReference type="InterPro" id="IPR016036">
    <property type="entry name" value="Malonyl_transacylase_ACP-bd"/>
</dbReference>
<evidence type="ECO:0000256" key="5">
    <source>
        <dbReference type="ARBA" id="ARBA00022553"/>
    </source>
</evidence>
<accession>A0ABR2YGW6</accession>
<evidence type="ECO:0000313" key="22">
    <source>
        <dbReference type="EMBL" id="KAK9904716.1"/>
    </source>
</evidence>
<feature type="region of interest" description="Disordered" evidence="17">
    <location>
        <begin position="2462"/>
        <end position="2502"/>
    </location>
</feature>
<dbReference type="PANTHER" id="PTHR43775:SF7">
    <property type="entry name" value="FATTY ACID SYNTHASE"/>
    <property type="match status" value="1"/>
</dbReference>
<evidence type="ECO:0000256" key="8">
    <source>
        <dbReference type="ARBA" id="ARBA00022832"/>
    </source>
</evidence>
<dbReference type="Pfam" id="PF21149">
    <property type="entry name" value="FAS_pseudo-KR"/>
    <property type="match status" value="1"/>
</dbReference>
<evidence type="ECO:0000259" key="21">
    <source>
        <dbReference type="PROSITE" id="PS52019"/>
    </source>
</evidence>
<feature type="domain" description="Carrier" evidence="19">
    <location>
        <begin position="2390"/>
        <end position="2469"/>
    </location>
</feature>
<keyword evidence="5" id="KW-0597">Phosphoprotein</keyword>
<feature type="compositionally biased region" description="Basic and acidic residues" evidence="17">
    <location>
        <begin position="1108"/>
        <end position="1125"/>
    </location>
</feature>
<dbReference type="Pfam" id="PF00550">
    <property type="entry name" value="PP-binding"/>
    <property type="match status" value="1"/>
</dbReference>
<keyword evidence="11" id="KW-0520">NAD</keyword>
<keyword evidence="6" id="KW-0808">Transferase</keyword>
<dbReference type="Pfam" id="PF21089">
    <property type="entry name" value="PKS_DH_N"/>
    <property type="match status" value="1"/>
</dbReference>
<dbReference type="CDD" id="cd02440">
    <property type="entry name" value="AdoMet_MTases"/>
    <property type="match status" value="1"/>
</dbReference>
<dbReference type="InterPro" id="IPR036291">
    <property type="entry name" value="NAD(P)-bd_dom_sf"/>
</dbReference>
<feature type="domain" description="Ketosynthase family 3 (KS3)" evidence="20">
    <location>
        <begin position="49"/>
        <end position="466"/>
    </location>
</feature>
<feature type="transmembrane region" description="Helical" evidence="18">
    <location>
        <begin position="2582"/>
        <end position="2608"/>
    </location>
</feature>
<dbReference type="InterPro" id="IPR009081">
    <property type="entry name" value="PP-bd_ACP"/>
</dbReference>
<gene>
    <name evidence="22" type="ORF">WJX75_001194</name>
</gene>
<feature type="transmembrane region" description="Helical" evidence="18">
    <location>
        <begin position="2927"/>
        <end position="2955"/>
    </location>
</feature>
<dbReference type="Pfam" id="PF02801">
    <property type="entry name" value="Ketoacyl-synt_C"/>
    <property type="match status" value="1"/>
</dbReference>
<keyword evidence="10" id="KW-0560">Oxidoreductase</keyword>
<proteinExistence type="predicted"/>
<dbReference type="SMART" id="SM00823">
    <property type="entry name" value="PKS_PP"/>
    <property type="match status" value="1"/>
</dbReference>
<dbReference type="InterPro" id="IPR011004">
    <property type="entry name" value="Trimer_LpxA-like_sf"/>
</dbReference>
<evidence type="ECO:0000256" key="17">
    <source>
        <dbReference type="SAM" id="MobiDB-lite"/>
    </source>
</evidence>
<keyword evidence="18" id="KW-0812">Transmembrane</keyword>
<keyword evidence="12" id="KW-0443">Lipid metabolism</keyword>
<feature type="transmembrane region" description="Helical" evidence="18">
    <location>
        <begin position="2882"/>
        <end position="2906"/>
    </location>
</feature>
<dbReference type="InterPro" id="IPR020841">
    <property type="entry name" value="PKS_Beta-ketoAc_synthase_dom"/>
</dbReference>
<dbReference type="SMART" id="SM00822">
    <property type="entry name" value="PKS_KR"/>
    <property type="match status" value="1"/>
</dbReference>
<keyword evidence="18" id="KW-1133">Transmembrane helix</keyword>
<keyword evidence="4" id="KW-0444">Lipid biosynthesis</keyword>
<evidence type="ECO:0000256" key="18">
    <source>
        <dbReference type="SAM" id="Phobius"/>
    </source>
</evidence>
<keyword evidence="3" id="KW-0596">Phosphopantetheine</keyword>
<feature type="compositionally biased region" description="Low complexity" evidence="17">
    <location>
        <begin position="2520"/>
        <end position="2545"/>
    </location>
</feature>
<dbReference type="SUPFAM" id="SSF51161">
    <property type="entry name" value="Trimeric LpxA-like enzymes"/>
    <property type="match status" value="2"/>
</dbReference>
<dbReference type="PROSITE" id="PS50075">
    <property type="entry name" value="CARRIER"/>
    <property type="match status" value="1"/>
</dbReference>
<keyword evidence="18" id="KW-0472">Membrane</keyword>
<dbReference type="Gene3D" id="3.30.70.3290">
    <property type="match status" value="1"/>
</dbReference>
<dbReference type="SMART" id="SM00829">
    <property type="entry name" value="PKS_ER"/>
    <property type="match status" value="1"/>
</dbReference>
<dbReference type="SUPFAM" id="SSF51735">
    <property type="entry name" value="NAD(P)-binding Rossmann-fold domains"/>
    <property type="match status" value="2"/>
</dbReference>
<keyword evidence="14" id="KW-0511">Multifunctional enzyme</keyword>
<dbReference type="Gene3D" id="3.90.180.10">
    <property type="entry name" value="Medium-chain alcohol dehydrogenases, catalytic domain"/>
    <property type="match status" value="1"/>
</dbReference>
<feature type="active site" description="Proton donor; for dehydratase activity" evidence="16">
    <location>
        <position position="1185"/>
    </location>
</feature>
<dbReference type="InterPro" id="IPR032821">
    <property type="entry name" value="PKS_assoc"/>
</dbReference>
<sequence length="3343" mass="360116">MPHSRARTPYDPQSDSTPEREGAALRQASALAGGKMAGDYGNFNTSAVPASVDIMGFSCRFPESETPTQFWENLVAGTDMVTENDRRWPVGLHGTPGRFGKMVEYHLFDAPFFSVHGKQASKMDPQMRKLLEVTHEAFVDSGIDYKALRGSPRVGVYLGCCGSEVHAMWLSDYNNITGYEQTGCTLSMFANRLSFFFDFKGPSKAVDTACSSAFMALHDAVLDLQRGRVDYAVVGGSSAIFRPATSLAFLRLKMLSPDGACKSFDASGNGYARAEGVASIILRRSDVFDTPVVIPREPYARVMGIGTNNDGHTEQGITFPSGPAQQELGTAVCKATGIDPSDIQYVEAHGTGTVVGDSQELSAIDGLYGAGAGHTPEEPLLIGSVKSNMGHCEGCSGLAGLIKVCLSYENGLIPGNLHYKEPNPNNESLKTGILKVVTGPTPWQGGLVAISSFGFGGSNVHAIIAGCVRPKGPPPRALALPAPADAAEAVEGGETVIEEVKDEEPLFPPELIIPIVARTQEGSQALLEAIKARAFMAEEIAVPLKKLANHLSEDVGKLGFRGTICNGEAKWEHAKLGHAPPIWFVFSGNGSQWPKMAEPLLRSSAVFLDAVRKCADALKPHGVDLMAEFGKEDGWKHPALAMVGLVAVQIGLVDMLRKEYGVVPAGMLGHSAGEIPCGYADGCLTREQTILIAYHRGRMAPEHNVTGGLMAAVGLSADAADARLKKEGLENTVVGCDNSPVNVTLAGPAEELAPLCAKLKDEGVFVRELDTLGIAYHSPALNPFCDKLRRVLSAVVPSPKERSAKWLSTCYALTSEEPGSKLCGPDYHVQSYKSRVQFKAACAAIPEDAVVLEVGPHAIMRAPLRQNCAGLPYVGTMKKGDDATLSLREAVAGLWRKGAALKWSTPEEGVPELPRDIREKLVSWNHTQEYDSAGYQDYASRLGGGQYEKVWDLGGDHKFLADHVVDGRILMPATSYVVTAWEALCSMKSRKMEETPVAFEDVQIRQAVTAEEGQKIALAVLIAPDNRFNVLHSGDLICEGVIKMLAEPAKAGEPNKEAAAAAPVAEAPKEEAPAAVEASAAPVADAPATLTEAESAAPSAEAVPSVEEAAKKEEPKEENPGDKDELWMHKWGFGPMETIQSEAFYRMIGRTGITYGDTFRMVKRVASSDAAAMMRWDQCWIRLLDGMLQLSVAGTRDYELRIPTRIRSILINCAAGTPDGQIYVTMDRFMGTVTNELATISGLELTVAPRRAAHMTHKTITDHVKFVPYGLSVNDDASRIQYMTDMKGYCKTILLPCFDLYEETQGSLPKHLTEIRRLCLSLKETCPEGAALEAMLANPENVLSRICRDISTPEVAVKSLLHPMQAIVAHSEHDMVYVKDPACRSFSYDTLKLFTEIILENMPTGFRVLEAGAGTGGLTKDALPLFETDMHHELLRYTATDITSAFSGGLLDAVKSPKLNFKNWDINEELPAEVEGPFHVAVATNVLHTGKNLKTVLSNIYNALHDGGFLLFFEMTTVLPTLLWGLDAQCWNFEDEREFGLWVNRERWERLLEEVGFAKVSVHTDEADFAALFLYRKIAKEPVQEHVLMSGPEVGATADEMKVWLADFLAKEKGVAGVKDEPKEGEAAAEGAAPAAAAAEAAAPEGGEAKPKEKVPERRLWLYGSVAASAGTCGLYRTARTEPMGERLRLLFNGDPVLTPVRGNKQDPAEADAMLATAMKLDLCQNVFVDGKWGTYKMVKACWDPELKLPAETRYGAHMDIGQYGDLNTLRWVENEFDPAPNMKHCEVVYGALNFKDVMLAYGKLNRDMMSNGYVGCMLGFEFSGMLEGRRIMGVAKQAIATHVFARDYLVWDIPKAWSLRDAATVPVAYLTAYYALVMRGGLEKGHKVLVHSGTGAVGLAAIRICLHRGCEVFTTCGSDRKKAYLLKTFPGLREDHIGNSRSTSFEHMIMHQTRGEGVHMCLNSLADDKLLASVRCLAANGHLLEIGKYDILKGTALSMRPMHDNITFHGINLDSLFKGAQKDAVWDAHKHLSRGMESGEVQPLPWTVYSRDHAQDAFRFLAGGTHMGKVLIQVGASEEARSAAAVAAAAGAPAPALVLPRSNVPEEVKPVEEEPEQASSSEGAAEAAAEVEESTEPAPRMKIVEKFIARDDRTYLITGGLGGFGLALAVWLVGRGAKKLVLSSKRGLRTGEQMKTVQMLQSEGVLVEVSLLDCGDREEAVQLLADCDRIAPLAGIFHLAMVLEDRLIMNHDGESWNRAIKPKALGAWNLHELSTPVKSLEHFIVFSSVVSSIGHQGQANYGYANAAVDSLCQARRIAGLPALSVQWGPIADVGFVAEIMKGKLQGRLLEHSTPQPIDECLAILGDAIVRQNSLSPVMSVFAKAVKDGDGDDDDGKGLVEMVMELLGIDPNSIGEDDNLAGMGIDSMQVVEVRARIQRALGRPIPLEEIGSLTLRKLRELEKESGMTGGSKEGAKKSAPTEEVPDPEDAMATASTGPAEKQPLLPAAGAAAAGAAAAASRQPAAGPAPGPAANAPPASGSAQNAHSQQQPKDTIIHMPPAPKPVKQKQQPKMGPRQSVWGAIWWSLATGAGMVYLAAVLCLCAWPIIHFIVKFGFHASLWAVLPVIPAAWLAFGFLLMAATVVTKHAFQPPLYAHRPIPMFGCEFFRWWLVQRMVGLTTVLFADQLRGTPFLVWWFRALGARIGRDAYIDSVDMSDFDLINIGDDVAINEGATLLGHYLKDGLLHFGEVIVEDRVRIEPYAAVQPGSRLEAGSHLKALRKSRSKLIAEKKDPLALMKALGQQAAAAKARAAGNAMLATKDLYAPLACTALHPCIASIFQLAALYLMGIVMVLCAYLGYAVTANVLQGLGLGVDLTTYTPGFAAAGIIALLSPLYLAILPVISPALMGGAGAGYEAFLRACTKTGIFGFLAAFIVGFLAYGLALTLATIVLKWLIVQQMHAGVHKRHSWIGVRFWASQRLVENAFRRFVAYAQGTWLISIWLRCLGAKIGSWVTFRFCNCQTAPDMLNIGDGTHVGDMANMVSSLAIDASSMLVAPIDIGKQVVFGVTAVIMPGTVLGDGAVLGAIAAADIGQELGSNALFMGVPAISTSQHQTGPITMPQGAFQHALYWVLPVLQPLATLLVSALGIFAMALTGVAALRFLPYVAPLLLLPALWLGLLALSLMMSALCKWLLLGRAQPTSYAKYSWAFQSKAINASIVDRLLNTGLLEAARASWWHSIFLKGAGVRIGRGVYFDTLSFSDFDLLTVEHGVAVDRNACVFCHVGIYRNGAFTIDQARSTFGANSVVGSRAATVMGYNVAADAQLAVLDLGFKPPAMPAGLDLV</sequence>
<feature type="region of interest" description="Disordered" evidence="17">
    <location>
        <begin position="1057"/>
        <end position="1125"/>
    </location>
</feature>
<dbReference type="Proteomes" id="UP001491310">
    <property type="component" value="Unassembled WGS sequence"/>
</dbReference>
<dbReference type="InterPro" id="IPR029063">
    <property type="entry name" value="SAM-dependent_MTases_sf"/>
</dbReference>
<dbReference type="PROSITE" id="PS52019">
    <property type="entry name" value="PKS_MFAS_DH"/>
    <property type="match status" value="1"/>
</dbReference>
<dbReference type="InterPro" id="IPR020843">
    <property type="entry name" value="ER"/>
</dbReference>
<evidence type="ECO:0000256" key="13">
    <source>
        <dbReference type="ARBA" id="ARBA00023160"/>
    </source>
</evidence>
<feature type="transmembrane region" description="Helical" evidence="18">
    <location>
        <begin position="2156"/>
        <end position="2175"/>
    </location>
</feature>
<feature type="region of interest" description="Disordered" evidence="17">
    <location>
        <begin position="2520"/>
        <end position="2572"/>
    </location>
</feature>
<feature type="active site" description="Proton acceptor; for dehydratase activity" evidence="16">
    <location>
        <position position="963"/>
    </location>
</feature>
<dbReference type="Gene3D" id="3.10.129.110">
    <property type="entry name" value="Polyketide synthase dehydratase"/>
    <property type="match status" value="2"/>
</dbReference>
<evidence type="ECO:0000256" key="11">
    <source>
        <dbReference type="ARBA" id="ARBA00023027"/>
    </source>
</evidence>
<organism evidence="22 23">
    <name type="scientific">Coccomyxa subellipsoidea</name>
    <dbReference type="NCBI Taxonomy" id="248742"/>
    <lineage>
        <taxon>Eukaryota</taxon>
        <taxon>Viridiplantae</taxon>
        <taxon>Chlorophyta</taxon>
        <taxon>core chlorophytes</taxon>
        <taxon>Trebouxiophyceae</taxon>
        <taxon>Trebouxiophyceae incertae sedis</taxon>
        <taxon>Coccomyxaceae</taxon>
        <taxon>Coccomyxa</taxon>
    </lineage>
</organism>
<dbReference type="InterPro" id="IPR013968">
    <property type="entry name" value="PKS_KR"/>
</dbReference>
<dbReference type="InterPro" id="IPR018201">
    <property type="entry name" value="Ketoacyl_synth_AS"/>
</dbReference>
<dbReference type="InterPro" id="IPR014031">
    <property type="entry name" value="Ketoacyl_synth_C"/>
</dbReference>
<dbReference type="InterPro" id="IPR006162">
    <property type="entry name" value="Ppantetheine_attach_site"/>
</dbReference>
<evidence type="ECO:0000256" key="12">
    <source>
        <dbReference type="ARBA" id="ARBA00023098"/>
    </source>
</evidence>
<dbReference type="Gene3D" id="3.40.50.720">
    <property type="entry name" value="NAD(P)-binding Rossmann-like Domain"/>
    <property type="match status" value="1"/>
</dbReference>
<dbReference type="SMART" id="SM00826">
    <property type="entry name" value="PKS_DH"/>
    <property type="match status" value="1"/>
</dbReference>
<feature type="transmembrane region" description="Helical" evidence="18">
    <location>
        <begin position="2620"/>
        <end position="2644"/>
    </location>
</feature>
<feature type="transmembrane region" description="Helical" evidence="18">
    <location>
        <begin position="3127"/>
        <end position="3153"/>
    </location>
</feature>
<dbReference type="Gene3D" id="3.40.50.150">
    <property type="entry name" value="Vaccinia Virus protein VP39"/>
    <property type="match status" value="1"/>
</dbReference>
<keyword evidence="8" id="KW-0276">Fatty acid metabolism</keyword>
<dbReference type="SUPFAM" id="SSF50129">
    <property type="entry name" value="GroES-like"/>
    <property type="match status" value="1"/>
</dbReference>
<feature type="region of interest" description="N-terminal hotdog fold" evidence="16">
    <location>
        <begin position="928"/>
        <end position="1083"/>
    </location>
</feature>
<dbReference type="SMART" id="SM00825">
    <property type="entry name" value="PKS_KS"/>
    <property type="match status" value="1"/>
</dbReference>
<dbReference type="SUPFAM" id="SSF47336">
    <property type="entry name" value="ACP-like"/>
    <property type="match status" value="1"/>
</dbReference>
<dbReference type="InterPro" id="IPR014043">
    <property type="entry name" value="Acyl_transferase_dom"/>
</dbReference>
<keyword evidence="9" id="KW-0521">NADP</keyword>
<evidence type="ECO:0000256" key="16">
    <source>
        <dbReference type="PROSITE-ProRule" id="PRU01363"/>
    </source>
</evidence>
<keyword evidence="7" id="KW-0378">Hydrolase</keyword>
<feature type="transmembrane region" description="Helical" evidence="18">
    <location>
        <begin position="2842"/>
        <end position="2862"/>
    </location>
</feature>
<dbReference type="SUPFAM" id="SSF53901">
    <property type="entry name" value="Thiolase-like"/>
    <property type="match status" value="1"/>
</dbReference>
<feature type="region of interest" description="Disordered" evidence="17">
    <location>
        <begin position="1"/>
        <end position="20"/>
    </location>
</feature>
<dbReference type="InterPro" id="IPR036736">
    <property type="entry name" value="ACP-like_sf"/>
</dbReference>
<dbReference type="EMBL" id="JALJOT010000012">
    <property type="protein sequence ID" value="KAK9904716.1"/>
    <property type="molecule type" value="Genomic_DNA"/>
</dbReference>
<dbReference type="PROSITE" id="PS00012">
    <property type="entry name" value="PHOSPHOPANTETHEINE"/>
    <property type="match status" value="1"/>
</dbReference>
<feature type="region of interest" description="Disordered" evidence="17">
    <location>
        <begin position="2108"/>
        <end position="2138"/>
    </location>
</feature>
<feature type="region of interest" description="Disordered" evidence="17">
    <location>
        <begin position="1619"/>
        <end position="1654"/>
    </location>
</feature>
<dbReference type="Gene3D" id="3.40.47.10">
    <property type="match status" value="1"/>
</dbReference>
<dbReference type="InterPro" id="IPR049391">
    <property type="entry name" value="FAS_pseudo-KR"/>
</dbReference>
<dbReference type="InterPro" id="IPR016039">
    <property type="entry name" value="Thiolase-like"/>
</dbReference>
<dbReference type="SUPFAM" id="SSF55048">
    <property type="entry name" value="Probable ACP-binding domain of malonyl-CoA ACP transacylase"/>
    <property type="match status" value="1"/>
</dbReference>
<feature type="compositionally biased region" description="Low complexity" evidence="17">
    <location>
        <begin position="1628"/>
        <end position="1646"/>
    </location>
</feature>
<dbReference type="PANTHER" id="PTHR43775">
    <property type="entry name" value="FATTY ACID SYNTHASE"/>
    <property type="match status" value="1"/>
</dbReference>
<evidence type="ECO:0000313" key="23">
    <source>
        <dbReference type="Proteomes" id="UP001491310"/>
    </source>
</evidence>
<evidence type="ECO:0000256" key="9">
    <source>
        <dbReference type="ARBA" id="ARBA00022857"/>
    </source>
</evidence>
<dbReference type="InterPro" id="IPR042104">
    <property type="entry name" value="PKS_dehydratase_sf"/>
</dbReference>
<evidence type="ECO:0000256" key="1">
    <source>
        <dbReference type="ARBA" id="ARBA00012873"/>
    </source>
</evidence>
<name>A0ABR2YGW6_9CHLO</name>
<dbReference type="Gene3D" id="1.10.1200.10">
    <property type="entry name" value="ACP-like"/>
    <property type="match status" value="1"/>
</dbReference>
<feature type="compositionally biased region" description="Low complexity" evidence="17">
    <location>
        <begin position="1073"/>
        <end position="1107"/>
    </location>
</feature>
<dbReference type="PROSITE" id="PS00606">
    <property type="entry name" value="KS3_1"/>
    <property type="match status" value="1"/>
</dbReference>
<keyword evidence="13" id="KW-0275">Fatty acid biosynthesis</keyword>
<dbReference type="InterPro" id="IPR020807">
    <property type="entry name" value="PKS_DH"/>
</dbReference>
<dbReference type="CDD" id="cd05195">
    <property type="entry name" value="enoyl_red"/>
    <property type="match status" value="1"/>
</dbReference>
<dbReference type="Pfam" id="PF00109">
    <property type="entry name" value="ketoacyl-synt"/>
    <property type="match status" value="1"/>
</dbReference>
<feature type="compositionally biased region" description="Low complexity" evidence="17">
    <location>
        <begin position="1057"/>
        <end position="1066"/>
    </location>
</feature>
<dbReference type="InterPro" id="IPR014030">
    <property type="entry name" value="Ketoacyl_synth_N"/>
</dbReference>
<dbReference type="InterPro" id="IPR011032">
    <property type="entry name" value="GroES-like_sf"/>
</dbReference>
<dbReference type="PROSITE" id="PS52004">
    <property type="entry name" value="KS3_2"/>
    <property type="match status" value="1"/>
</dbReference>
<comment type="catalytic activity">
    <reaction evidence="15">
        <text>acetyl-CoA + n malonyl-CoA + 2n NADPH + 2n H(+) = a long-chain fatty acid + (n+1) CoA + n CO2 + 2n NADP(+).</text>
        <dbReference type="EC" id="2.3.1.85"/>
    </reaction>
</comment>
<evidence type="ECO:0000256" key="10">
    <source>
        <dbReference type="ARBA" id="ARBA00023002"/>
    </source>
</evidence>
<dbReference type="InterPro" id="IPR013217">
    <property type="entry name" value="Methyltransf_12"/>
</dbReference>
<dbReference type="SUPFAM" id="SSF53335">
    <property type="entry name" value="S-adenosyl-L-methionine-dependent methyltransferases"/>
    <property type="match status" value="1"/>
</dbReference>
<dbReference type="EC" id="2.3.1.85" evidence="1"/>
<feature type="domain" description="PKS/mFAS DH" evidence="21">
    <location>
        <begin position="928"/>
        <end position="1275"/>
    </location>
</feature>
<dbReference type="InterPro" id="IPR049900">
    <property type="entry name" value="PKS_mFAS_DH"/>
</dbReference>
<evidence type="ECO:0000256" key="7">
    <source>
        <dbReference type="ARBA" id="ARBA00022801"/>
    </source>
</evidence>
<protein>
    <recommendedName>
        <fullName evidence="2">Fatty acid synthase</fullName>
        <ecNumber evidence="1">2.3.1.85</ecNumber>
    </recommendedName>
</protein>
<evidence type="ECO:0000256" key="6">
    <source>
        <dbReference type="ARBA" id="ARBA00022679"/>
    </source>
</evidence>
<dbReference type="Pfam" id="PF00698">
    <property type="entry name" value="Acyl_transf_1"/>
    <property type="match status" value="1"/>
</dbReference>
<evidence type="ECO:0000256" key="15">
    <source>
        <dbReference type="ARBA" id="ARBA00044883"/>
    </source>
</evidence>
<evidence type="ECO:0000256" key="2">
    <source>
        <dbReference type="ARBA" id="ARBA00018769"/>
    </source>
</evidence>
<dbReference type="CDD" id="cd00833">
    <property type="entry name" value="PKS"/>
    <property type="match status" value="1"/>
</dbReference>
<evidence type="ECO:0000256" key="4">
    <source>
        <dbReference type="ARBA" id="ARBA00022516"/>
    </source>
</evidence>
<dbReference type="Pfam" id="PF08242">
    <property type="entry name" value="Methyltransf_12"/>
    <property type="match status" value="1"/>
</dbReference>